<dbReference type="EMBL" id="JADEVV010000027">
    <property type="protein sequence ID" value="MBE9254276.1"/>
    <property type="molecule type" value="Genomic_DNA"/>
</dbReference>
<organism evidence="1 2">
    <name type="scientific">Synechocystis salina LEGE 00031</name>
    <dbReference type="NCBI Taxonomy" id="1828736"/>
    <lineage>
        <taxon>Bacteria</taxon>
        <taxon>Bacillati</taxon>
        <taxon>Cyanobacteriota</taxon>
        <taxon>Cyanophyceae</taxon>
        <taxon>Synechococcales</taxon>
        <taxon>Merismopediaceae</taxon>
        <taxon>Synechocystis</taxon>
    </lineage>
</organism>
<sequence>MSSSSFAEKLYLSLGNAPTNRQLTVINSNRGDRLALNQFPDYFCTTNMLLCQF</sequence>
<name>A0ABR9VTA6_9SYNC</name>
<evidence type="ECO:0000313" key="1">
    <source>
        <dbReference type="EMBL" id="MBE9254276.1"/>
    </source>
</evidence>
<reference evidence="1 2" key="1">
    <citation type="submission" date="2020-10" db="EMBL/GenBank/DDBJ databases">
        <authorList>
            <person name="Castelo-Branco R."/>
            <person name="Eusebio N."/>
            <person name="Adriana R."/>
            <person name="Vieira A."/>
            <person name="Brugerolle De Fraissinette N."/>
            <person name="Rezende De Castro R."/>
            <person name="Schneider M.P."/>
            <person name="Vasconcelos V."/>
            <person name="Leao P.N."/>
        </authorList>
    </citation>
    <scope>NUCLEOTIDE SEQUENCE [LARGE SCALE GENOMIC DNA]</scope>
    <source>
        <strain evidence="1 2">LEGE 00031</strain>
    </source>
</reference>
<gene>
    <name evidence="1" type="ORF">IQ217_10570</name>
</gene>
<proteinExistence type="predicted"/>
<protein>
    <submittedName>
        <fullName evidence="1">Uncharacterized protein</fullName>
    </submittedName>
</protein>
<keyword evidence="2" id="KW-1185">Reference proteome</keyword>
<evidence type="ECO:0000313" key="2">
    <source>
        <dbReference type="Proteomes" id="UP000658720"/>
    </source>
</evidence>
<dbReference type="RefSeq" id="WP_194019908.1">
    <property type="nucleotide sequence ID" value="NZ_JADEVV010000027.1"/>
</dbReference>
<comment type="caution">
    <text evidence="1">The sequence shown here is derived from an EMBL/GenBank/DDBJ whole genome shotgun (WGS) entry which is preliminary data.</text>
</comment>
<dbReference type="Proteomes" id="UP000658720">
    <property type="component" value="Unassembled WGS sequence"/>
</dbReference>
<accession>A0ABR9VTA6</accession>